<dbReference type="InterPro" id="IPR032942">
    <property type="entry name" value="BPI/LBP/Plunc"/>
</dbReference>
<reference evidence="3" key="1">
    <citation type="submission" date="2024-02" db="UniProtKB">
        <authorList>
            <consortium name="WormBaseParasite"/>
        </authorList>
    </citation>
    <scope>IDENTIFICATION</scope>
</reference>
<sequence length="388" mass="43686">MPGMRLPDQEHKKSYKLELYDMIIDGMKRPHFHYTLTENGISIRMEGMELWGHGTYRISKKMIAKNCNAGVGDVELDFHGRAAWIINLFTGYLNDKARREINKKACQYLQDAIVDANTKILSTPLHFDLKDDLSLDYRFLHMVHNAQYTETWLAGSVTMGKFHCSIHATPMDAGPNPGDFMTTVLISEQLASCVLDSAHTAGLIQVTFTKHSRDIEKSLKTSCSEEALTELCMGTLFPELAIKYPNQHVDAVCYANQTPKLSLSKTASLDLSLSLDLFLHPKADNPNRLATLEINSTSHVFVRTEDTMLKVRVKNTKVQLKETFSEIGRLSFLGSYLIASFEQLLLNVFLQKPIPVPVFREAAMAIAGNPQHTIENGFVRVDANFVHH</sequence>
<dbReference type="PANTHER" id="PTHR10504:SF145">
    <property type="entry name" value="PROTEIN CBG15266"/>
    <property type="match status" value="1"/>
</dbReference>
<dbReference type="Proteomes" id="UP000887575">
    <property type="component" value="Unassembled WGS sequence"/>
</dbReference>
<name>A0AAF3F249_9BILA</name>
<dbReference type="Gene3D" id="3.15.20.10">
    <property type="entry name" value="Bactericidal permeability-increasing protein, domain 2"/>
    <property type="match status" value="1"/>
</dbReference>
<evidence type="ECO:0000313" key="2">
    <source>
        <dbReference type="Proteomes" id="UP000887575"/>
    </source>
</evidence>
<protein>
    <recommendedName>
        <fullName evidence="1">Lipid-binding serum glycoprotein C-terminal domain-containing protein</fullName>
    </recommendedName>
</protein>
<evidence type="ECO:0000313" key="3">
    <source>
        <dbReference type="WBParaSite" id="MBELARI_LOCUS2063"/>
    </source>
</evidence>
<accession>A0AAF3F249</accession>
<feature type="domain" description="Lipid-binding serum glycoprotein C-terminal" evidence="1">
    <location>
        <begin position="175"/>
        <end position="383"/>
    </location>
</feature>
<dbReference type="Pfam" id="PF02886">
    <property type="entry name" value="LBP_BPI_CETP_C"/>
    <property type="match status" value="1"/>
</dbReference>
<keyword evidence="2" id="KW-1185">Reference proteome</keyword>
<dbReference type="SUPFAM" id="SSF55394">
    <property type="entry name" value="Bactericidal permeability-increasing protein, BPI"/>
    <property type="match status" value="2"/>
</dbReference>
<evidence type="ECO:0000259" key="1">
    <source>
        <dbReference type="SMART" id="SM00329"/>
    </source>
</evidence>
<dbReference type="GO" id="GO:0008289">
    <property type="term" value="F:lipid binding"/>
    <property type="evidence" value="ECO:0007669"/>
    <property type="project" value="InterPro"/>
</dbReference>
<organism evidence="2 3">
    <name type="scientific">Mesorhabditis belari</name>
    <dbReference type="NCBI Taxonomy" id="2138241"/>
    <lineage>
        <taxon>Eukaryota</taxon>
        <taxon>Metazoa</taxon>
        <taxon>Ecdysozoa</taxon>
        <taxon>Nematoda</taxon>
        <taxon>Chromadorea</taxon>
        <taxon>Rhabditida</taxon>
        <taxon>Rhabditina</taxon>
        <taxon>Rhabditomorpha</taxon>
        <taxon>Rhabditoidea</taxon>
        <taxon>Rhabditidae</taxon>
        <taxon>Mesorhabditinae</taxon>
        <taxon>Mesorhabditis</taxon>
    </lineage>
</organism>
<dbReference type="AlphaFoldDB" id="A0AAF3F249"/>
<dbReference type="SMART" id="SM00329">
    <property type="entry name" value="BPI2"/>
    <property type="match status" value="1"/>
</dbReference>
<dbReference type="PANTHER" id="PTHR10504">
    <property type="entry name" value="BACTERICIDAL PERMEABILITY-INCREASING BPI PROTEIN-RELATED"/>
    <property type="match status" value="1"/>
</dbReference>
<dbReference type="Gene3D" id="3.15.10.10">
    <property type="entry name" value="Bactericidal permeability-increasing protein, domain 1"/>
    <property type="match status" value="1"/>
</dbReference>
<dbReference type="InterPro" id="IPR017943">
    <property type="entry name" value="Bactericidal_perm-incr_a/b_dom"/>
</dbReference>
<proteinExistence type="predicted"/>
<dbReference type="GO" id="GO:0005615">
    <property type="term" value="C:extracellular space"/>
    <property type="evidence" value="ECO:0007669"/>
    <property type="project" value="TreeGrafter"/>
</dbReference>
<dbReference type="InterPro" id="IPR001124">
    <property type="entry name" value="Lipid-bd_serum_glycop_C"/>
</dbReference>
<dbReference type="WBParaSite" id="MBELARI_LOCUS2063">
    <property type="protein sequence ID" value="MBELARI_LOCUS2063"/>
    <property type="gene ID" value="MBELARI_LOCUS2063"/>
</dbReference>